<dbReference type="SMART" id="SM00418">
    <property type="entry name" value="HTH_ARSR"/>
    <property type="match status" value="1"/>
</dbReference>
<dbReference type="InterPro" id="IPR051081">
    <property type="entry name" value="HTH_MetalResp_TranReg"/>
</dbReference>
<evidence type="ECO:0000256" key="1">
    <source>
        <dbReference type="ARBA" id="ARBA00023015"/>
    </source>
</evidence>
<dbReference type="InterPro" id="IPR001845">
    <property type="entry name" value="HTH_ArsR_DNA-bd_dom"/>
</dbReference>
<dbReference type="EMBL" id="CP031320">
    <property type="protein sequence ID" value="AXK36326.1"/>
    <property type="molecule type" value="Genomic_DNA"/>
</dbReference>
<feature type="compositionally biased region" description="Low complexity" evidence="4">
    <location>
        <begin position="205"/>
        <end position="224"/>
    </location>
</feature>
<evidence type="ECO:0000256" key="4">
    <source>
        <dbReference type="SAM" id="MobiDB-lite"/>
    </source>
</evidence>
<dbReference type="Pfam" id="PF12840">
    <property type="entry name" value="HTH_20"/>
    <property type="match status" value="1"/>
</dbReference>
<keyword evidence="3" id="KW-0804">Transcription</keyword>
<protein>
    <submittedName>
        <fullName evidence="6">ArsR family transcriptional regulator</fullName>
    </submittedName>
</protein>
<dbReference type="PANTHER" id="PTHR33154">
    <property type="entry name" value="TRANSCRIPTIONAL REGULATOR, ARSR FAMILY"/>
    <property type="match status" value="1"/>
</dbReference>
<evidence type="ECO:0000259" key="5">
    <source>
        <dbReference type="SMART" id="SM00418"/>
    </source>
</evidence>
<evidence type="ECO:0000313" key="6">
    <source>
        <dbReference type="EMBL" id="AXK36326.1"/>
    </source>
</evidence>
<dbReference type="Proteomes" id="UP000254425">
    <property type="component" value="Chromosome"/>
</dbReference>
<gene>
    <name evidence="6" type="ORF">DVA86_30825</name>
</gene>
<dbReference type="GO" id="GO:0003677">
    <property type="term" value="F:DNA binding"/>
    <property type="evidence" value="ECO:0007669"/>
    <property type="project" value="UniProtKB-KW"/>
</dbReference>
<dbReference type="KEGG" id="sarm:DVA86_30825"/>
<dbReference type="GO" id="GO:0003700">
    <property type="term" value="F:DNA-binding transcription factor activity"/>
    <property type="evidence" value="ECO:0007669"/>
    <property type="project" value="InterPro"/>
</dbReference>
<dbReference type="InterPro" id="IPR036388">
    <property type="entry name" value="WH-like_DNA-bd_sf"/>
</dbReference>
<name>A0A345XXG0_9ACTN</name>
<dbReference type="SUPFAM" id="SSF46785">
    <property type="entry name" value="Winged helix' DNA-binding domain"/>
    <property type="match status" value="1"/>
</dbReference>
<evidence type="ECO:0000256" key="3">
    <source>
        <dbReference type="ARBA" id="ARBA00023163"/>
    </source>
</evidence>
<feature type="domain" description="HTH arsR-type" evidence="5">
    <location>
        <begin position="16"/>
        <end position="113"/>
    </location>
</feature>
<dbReference type="Gene3D" id="1.10.10.10">
    <property type="entry name" value="Winged helix-like DNA-binding domain superfamily/Winged helix DNA-binding domain"/>
    <property type="match status" value="1"/>
</dbReference>
<dbReference type="RefSeq" id="WP_208883204.1">
    <property type="nucleotide sequence ID" value="NZ_CP031320.1"/>
</dbReference>
<keyword evidence="2" id="KW-0238">DNA-binding</keyword>
<dbReference type="AlphaFoldDB" id="A0A345XXG0"/>
<dbReference type="PANTHER" id="PTHR33154:SF33">
    <property type="entry name" value="TRANSCRIPTIONAL REPRESSOR SDPR"/>
    <property type="match status" value="1"/>
</dbReference>
<sequence length="238" mass="24554">MPAAPRHPPRSQEDVVGLRVLAHPLRLRLLSLLTGRAYSAAEAARVLDQTQANVSYHLRRLLAAGLVELVEEVEVRGGTAKRYRHDPDSGGRLTADSTAEYLVVATALGEELRRRAADRAPDSLGELTDAELWLDPEDWHGIRERARRLGEDLHAAARPPEAASAGAVRVSATVVLFEMTGGGDAGAGTAGSPEPDGGPGPGPRPASRTGGEGSAASAQGSPASGSGGGGSSAKRSTP</sequence>
<organism evidence="6 7">
    <name type="scientific">Streptomyces armeniacus</name>
    <dbReference type="NCBI Taxonomy" id="83291"/>
    <lineage>
        <taxon>Bacteria</taxon>
        <taxon>Bacillati</taxon>
        <taxon>Actinomycetota</taxon>
        <taxon>Actinomycetes</taxon>
        <taxon>Kitasatosporales</taxon>
        <taxon>Streptomycetaceae</taxon>
        <taxon>Streptomyces</taxon>
    </lineage>
</organism>
<accession>A0A345XXG0</accession>
<feature type="region of interest" description="Disordered" evidence="4">
    <location>
        <begin position="183"/>
        <end position="238"/>
    </location>
</feature>
<dbReference type="InterPro" id="IPR036390">
    <property type="entry name" value="WH_DNA-bd_sf"/>
</dbReference>
<keyword evidence="1" id="KW-0805">Transcription regulation</keyword>
<dbReference type="PRINTS" id="PR00778">
    <property type="entry name" value="HTHARSR"/>
</dbReference>
<evidence type="ECO:0000313" key="7">
    <source>
        <dbReference type="Proteomes" id="UP000254425"/>
    </source>
</evidence>
<keyword evidence="7" id="KW-1185">Reference proteome</keyword>
<reference evidence="6 7" key="1">
    <citation type="submission" date="2018-07" db="EMBL/GenBank/DDBJ databases">
        <title>Draft genome of the type strain Streptomyces armeniacus ATCC 15676.</title>
        <authorList>
            <person name="Labana P."/>
            <person name="Gosse J.T."/>
            <person name="Boddy C.N."/>
        </authorList>
    </citation>
    <scope>NUCLEOTIDE SEQUENCE [LARGE SCALE GENOMIC DNA]</scope>
    <source>
        <strain evidence="6 7">ATCC 15676</strain>
    </source>
</reference>
<evidence type="ECO:0000256" key="2">
    <source>
        <dbReference type="ARBA" id="ARBA00023125"/>
    </source>
</evidence>
<proteinExistence type="predicted"/>